<dbReference type="Proteomes" id="UP001627154">
    <property type="component" value="Unassembled WGS sequence"/>
</dbReference>
<dbReference type="GO" id="GO:0061630">
    <property type="term" value="F:ubiquitin protein ligase activity"/>
    <property type="evidence" value="ECO:0007669"/>
    <property type="project" value="UniProtKB-EC"/>
</dbReference>
<dbReference type="InterPro" id="IPR003613">
    <property type="entry name" value="Ubox_domain"/>
</dbReference>
<dbReference type="EMBL" id="JBJJXI010000061">
    <property type="protein sequence ID" value="KAL3397828.1"/>
    <property type="molecule type" value="Genomic_DNA"/>
</dbReference>
<dbReference type="CDD" id="cd16657">
    <property type="entry name" value="RING-Ubox_UBE4A"/>
    <property type="match status" value="1"/>
</dbReference>
<evidence type="ECO:0000256" key="1">
    <source>
        <dbReference type="ARBA" id="ARBA00000900"/>
    </source>
</evidence>
<comment type="pathway">
    <text evidence="3">Protein modification; protein ubiquitination.</text>
</comment>
<evidence type="ECO:0000256" key="4">
    <source>
        <dbReference type="ARBA" id="ARBA00007434"/>
    </source>
</evidence>
<evidence type="ECO:0000313" key="14">
    <source>
        <dbReference type="Proteomes" id="UP001627154"/>
    </source>
</evidence>
<keyword evidence="9" id="KW-0007">Acetylation</keyword>
<evidence type="ECO:0000256" key="10">
    <source>
        <dbReference type="ARBA" id="ARBA00037624"/>
    </source>
</evidence>
<comment type="subcellular location">
    <subcellularLocation>
        <location evidence="2">Cytoplasm</location>
    </subcellularLocation>
</comment>
<organism evidence="13 14">
    <name type="scientific">Trichogramma kaykai</name>
    <dbReference type="NCBI Taxonomy" id="54128"/>
    <lineage>
        <taxon>Eukaryota</taxon>
        <taxon>Metazoa</taxon>
        <taxon>Ecdysozoa</taxon>
        <taxon>Arthropoda</taxon>
        <taxon>Hexapoda</taxon>
        <taxon>Insecta</taxon>
        <taxon>Pterygota</taxon>
        <taxon>Neoptera</taxon>
        <taxon>Endopterygota</taxon>
        <taxon>Hymenoptera</taxon>
        <taxon>Apocrita</taxon>
        <taxon>Proctotrupomorpha</taxon>
        <taxon>Chalcidoidea</taxon>
        <taxon>Trichogrammatidae</taxon>
        <taxon>Trichogramma</taxon>
    </lineage>
</organism>
<dbReference type="InterPro" id="IPR013083">
    <property type="entry name" value="Znf_RING/FYVE/PHD"/>
</dbReference>
<evidence type="ECO:0000256" key="7">
    <source>
        <dbReference type="ARBA" id="ARBA00022679"/>
    </source>
</evidence>
<dbReference type="FunFam" id="3.30.40.10:FF:000055">
    <property type="entry name" value="Ubiquitin conjugation factor e4 a"/>
    <property type="match status" value="1"/>
</dbReference>
<keyword evidence="8" id="KW-0833">Ubl conjugation pathway</keyword>
<dbReference type="Pfam" id="PF10408">
    <property type="entry name" value="Ufd2P_core"/>
    <property type="match status" value="1"/>
</dbReference>
<dbReference type="Pfam" id="PF04564">
    <property type="entry name" value="U-box"/>
    <property type="match status" value="1"/>
</dbReference>
<dbReference type="PROSITE" id="PS51698">
    <property type="entry name" value="U_BOX"/>
    <property type="match status" value="1"/>
</dbReference>
<dbReference type="SUPFAM" id="SSF57850">
    <property type="entry name" value="RING/U-box"/>
    <property type="match status" value="1"/>
</dbReference>
<accession>A0ABD2WYI9</accession>
<evidence type="ECO:0000256" key="11">
    <source>
        <dbReference type="ARBA" id="ARBA00040077"/>
    </source>
</evidence>
<comment type="similarity">
    <text evidence="4">Belongs to the ubiquitin conjugation factor E4 family.</text>
</comment>
<proteinExistence type="inferred from homology"/>
<dbReference type="SMART" id="SM00504">
    <property type="entry name" value="Ubox"/>
    <property type="match status" value="1"/>
</dbReference>
<keyword evidence="14" id="KW-1185">Reference proteome</keyword>
<evidence type="ECO:0000256" key="5">
    <source>
        <dbReference type="ARBA" id="ARBA00012483"/>
    </source>
</evidence>
<dbReference type="EC" id="2.3.2.27" evidence="5"/>
<gene>
    <name evidence="13" type="ORF">TKK_008565</name>
</gene>
<comment type="catalytic activity">
    <reaction evidence="1">
        <text>S-ubiquitinyl-[E2 ubiquitin-conjugating enzyme]-L-cysteine + [acceptor protein]-L-lysine = [E2 ubiquitin-conjugating enzyme]-L-cysteine + N(6)-ubiquitinyl-[acceptor protein]-L-lysine.</text>
        <dbReference type="EC" id="2.3.2.27"/>
    </reaction>
</comment>
<dbReference type="AlphaFoldDB" id="A0ABD2WYI9"/>
<comment type="function">
    <text evidence="10">Ubiquitin-protein ligase that probably functions as an E3 ligase in conjunction with specific E1 and E2 ligases. May also function as an E4 ligase mediating the assembly of polyubiquitin chains on substrates ubiquitinated by another E3 ubiquitin ligase. Mediates 'Lys-48'-linked polyubiquitination of substrates.</text>
</comment>
<evidence type="ECO:0000313" key="13">
    <source>
        <dbReference type="EMBL" id="KAL3397828.1"/>
    </source>
</evidence>
<evidence type="ECO:0000256" key="3">
    <source>
        <dbReference type="ARBA" id="ARBA00004906"/>
    </source>
</evidence>
<dbReference type="PANTHER" id="PTHR13931">
    <property type="entry name" value="UBIQUITINATION FACTOR E4"/>
    <property type="match status" value="1"/>
</dbReference>
<evidence type="ECO:0000256" key="2">
    <source>
        <dbReference type="ARBA" id="ARBA00004496"/>
    </source>
</evidence>
<reference evidence="13 14" key="1">
    <citation type="journal article" date="2024" name="bioRxiv">
        <title>A reference genome for Trichogramma kaykai: A tiny desert-dwelling parasitoid wasp with competing sex-ratio distorters.</title>
        <authorList>
            <person name="Culotta J."/>
            <person name="Lindsey A.R."/>
        </authorList>
    </citation>
    <scope>NUCLEOTIDE SEQUENCE [LARGE SCALE GENOMIC DNA]</scope>
    <source>
        <strain evidence="13 14">KSX58</strain>
    </source>
</reference>
<feature type="domain" description="U-box" evidence="12">
    <location>
        <begin position="962"/>
        <end position="1036"/>
    </location>
</feature>
<sequence length="1043" mass="119434">MCDKKNINPFAGLFSTPNELLTSPPETDLTIKKINENEVKKEDSTAICYEKQSTQNAKKVIETEKDELFDELIADVFGITMKQHHKGKKPTRQLIYINATSVDRAIFERLLLTEPKSMLISKENTKGQDLDSHVVQTEIIPYLFESYSRLQRYRISDGAHDTVESIRKIIMCNISTALQVPDIFSNQQIHSQFFDLFMNESLFGSDLLSFITGIVEYLCAENNEVEKEEVISIAFSPILDKIQQEASVSNILIKQYWFSILQTFASVEPLANLIINHNKPKNTTGRAYSDTLFGSLLSLGCLPKTPTARYDFFDKPFQQNSAAEGNIWTALDSLSDSLHKVFHTLLKCSPRVRDLTLSWLGDCLQANSNRGKLWNSQNLMSDGDITTVSDNFMINLGNVLLRLCQPFCSKPNDPKILKIDPTYCAVKTQNVAEAKEKNVHMKEMHSQTCLIPVPEGEGRPVAKSFNFVTECFFLTHRTLELGFKVALDKLFKISHDLARIQRLFNDSRSNANTEVNEFISRRMESEMTRYLSYRVSLLTPEVLGVFAKFHAASAFWLAQVNMDTRSLGLNEENYAPNEYRSITFPLPDAAPLTLRCIPEFVVENLVSFLCFLRRWCPNIFEEQGPNFLNPVMTQIVLLMNSPTRLYNPHLRARLAEGLEALLPNNDEVQNQTAPSLGTFHRQQLFIGHPYKQMIVPSLLHVFVSIEMTGQNVQFEQKFNYRRPMYIVMSYLWKLPEHRVSFRELALEAENNMESVQPPLFLRFINLLVNDAVFLLDDALSNITQLRQMMHARDSGEWEKLSQQEREQQTYYLEHIGMIARFDNILGRETIQTLKMLTSEIKTIFCHPTMVDRIAAMLNYLLLQLVGPNKKNLKVKSQKEYEFDPANLVLNICEIFINLSESDNFTLAVSQDGRSYSPELFNYASDVLVRIGGCGILGNLQQFAKNVELAAAQKKQEEEILENIPDEFLDPIMSTLMSDPVILPSSKTVVDRQTIARHLLSDQTDPFNRSPLTMDMVKSDIDLKNKIQEWIEQKKKEKHVVTED</sequence>
<dbReference type="GO" id="GO:0005737">
    <property type="term" value="C:cytoplasm"/>
    <property type="evidence" value="ECO:0007669"/>
    <property type="project" value="UniProtKB-SubCell"/>
</dbReference>
<dbReference type="InterPro" id="IPR019474">
    <property type="entry name" value="Ub_conjug_fac_E4_core"/>
</dbReference>
<evidence type="ECO:0000259" key="12">
    <source>
        <dbReference type="PROSITE" id="PS51698"/>
    </source>
</evidence>
<comment type="caution">
    <text evidence="13">The sequence shown here is derived from an EMBL/GenBank/DDBJ whole genome shotgun (WGS) entry which is preliminary data.</text>
</comment>
<dbReference type="Gene3D" id="3.30.40.10">
    <property type="entry name" value="Zinc/RING finger domain, C3HC4 (zinc finger)"/>
    <property type="match status" value="1"/>
</dbReference>
<evidence type="ECO:0000256" key="9">
    <source>
        <dbReference type="ARBA" id="ARBA00022990"/>
    </source>
</evidence>
<keyword evidence="6" id="KW-0963">Cytoplasm</keyword>
<dbReference type="PANTHER" id="PTHR13931:SF16">
    <property type="entry name" value="UBIQUITIN CONJUGATION FACTOR E4 A"/>
    <property type="match status" value="1"/>
</dbReference>
<evidence type="ECO:0000256" key="6">
    <source>
        <dbReference type="ARBA" id="ARBA00022490"/>
    </source>
</evidence>
<name>A0ABD2WYI9_9HYME</name>
<dbReference type="InterPro" id="IPR045132">
    <property type="entry name" value="UBE4"/>
</dbReference>
<evidence type="ECO:0000256" key="8">
    <source>
        <dbReference type="ARBA" id="ARBA00022786"/>
    </source>
</evidence>
<protein>
    <recommendedName>
        <fullName evidence="11">Ubiquitin conjugation factor E4 A</fullName>
        <ecNumber evidence="5">2.3.2.27</ecNumber>
    </recommendedName>
</protein>
<keyword evidence="7" id="KW-0808">Transferase</keyword>